<accession>A0A5B7HK19</accession>
<sequence length="96" mass="10272">MECSLSLPGRAAHLAIRRVSGRPQSASLPPTSQGGVLGVTWLPHARRRRSGYPERVLLNVSSRGSTNTAMSDVSPFSSSITVTSRQSCFMQPSTTV</sequence>
<dbReference type="AlphaFoldDB" id="A0A5B7HK19"/>
<comment type="caution">
    <text evidence="1">The sequence shown here is derived from an EMBL/GenBank/DDBJ whole genome shotgun (WGS) entry which is preliminary data.</text>
</comment>
<gene>
    <name evidence="1" type="ORF">E2C01_063817</name>
</gene>
<dbReference type="Proteomes" id="UP000324222">
    <property type="component" value="Unassembled WGS sequence"/>
</dbReference>
<proteinExistence type="predicted"/>
<keyword evidence="2" id="KW-1185">Reference proteome</keyword>
<evidence type="ECO:0000313" key="2">
    <source>
        <dbReference type="Proteomes" id="UP000324222"/>
    </source>
</evidence>
<organism evidence="1 2">
    <name type="scientific">Portunus trituberculatus</name>
    <name type="common">Swimming crab</name>
    <name type="synonym">Neptunus trituberculatus</name>
    <dbReference type="NCBI Taxonomy" id="210409"/>
    <lineage>
        <taxon>Eukaryota</taxon>
        <taxon>Metazoa</taxon>
        <taxon>Ecdysozoa</taxon>
        <taxon>Arthropoda</taxon>
        <taxon>Crustacea</taxon>
        <taxon>Multicrustacea</taxon>
        <taxon>Malacostraca</taxon>
        <taxon>Eumalacostraca</taxon>
        <taxon>Eucarida</taxon>
        <taxon>Decapoda</taxon>
        <taxon>Pleocyemata</taxon>
        <taxon>Brachyura</taxon>
        <taxon>Eubrachyura</taxon>
        <taxon>Portunoidea</taxon>
        <taxon>Portunidae</taxon>
        <taxon>Portuninae</taxon>
        <taxon>Portunus</taxon>
    </lineage>
</organism>
<protein>
    <submittedName>
        <fullName evidence="1">Uncharacterized protein</fullName>
    </submittedName>
</protein>
<reference evidence="1 2" key="1">
    <citation type="submission" date="2019-05" db="EMBL/GenBank/DDBJ databases">
        <title>Another draft genome of Portunus trituberculatus and its Hox gene families provides insights of decapod evolution.</title>
        <authorList>
            <person name="Jeong J.-H."/>
            <person name="Song I."/>
            <person name="Kim S."/>
            <person name="Choi T."/>
            <person name="Kim D."/>
            <person name="Ryu S."/>
            <person name="Kim W."/>
        </authorList>
    </citation>
    <scope>NUCLEOTIDE SEQUENCE [LARGE SCALE GENOMIC DNA]</scope>
    <source>
        <tissue evidence="1">Muscle</tissue>
    </source>
</reference>
<dbReference type="EMBL" id="VSRR010029677">
    <property type="protein sequence ID" value="MPC69587.1"/>
    <property type="molecule type" value="Genomic_DNA"/>
</dbReference>
<evidence type="ECO:0000313" key="1">
    <source>
        <dbReference type="EMBL" id="MPC69587.1"/>
    </source>
</evidence>
<name>A0A5B7HK19_PORTR</name>